<dbReference type="AlphaFoldDB" id="A0A090N4Y5"/>
<evidence type="ECO:0000256" key="4">
    <source>
        <dbReference type="ARBA" id="ARBA00022660"/>
    </source>
</evidence>
<dbReference type="Pfam" id="PF04716">
    <property type="entry name" value="ETC_C1_NDUFA5"/>
    <property type="match status" value="1"/>
</dbReference>
<keyword evidence="6" id="KW-0249">Electron transport</keyword>
<evidence type="ECO:0000313" key="11">
    <source>
        <dbReference type="Proteomes" id="UP000009170"/>
    </source>
</evidence>
<evidence type="ECO:0000313" key="10">
    <source>
        <dbReference type="EMBL" id="CEG01616.1"/>
    </source>
</evidence>
<keyword evidence="8" id="KW-0472">Membrane</keyword>
<evidence type="ECO:0000256" key="5">
    <source>
        <dbReference type="ARBA" id="ARBA00022792"/>
    </source>
</evidence>
<keyword evidence="5" id="KW-0999">Mitochondrion inner membrane</keyword>
<comment type="subcellular location">
    <subcellularLocation>
        <location evidence="1">Mitochondrion inner membrane</location>
        <topology evidence="1">Peripheral membrane protein</topology>
        <orientation evidence="1">Matrix side</orientation>
    </subcellularLocation>
</comment>
<keyword evidence="11" id="KW-1185">Reference proteome</keyword>
<accession>A0A090N4Y5</accession>
<gene>
    <name evidence="10" type="ORF">OT_ostta08g03980</name>
</gene>
<dbReference type="PANTHER" id="PTHR12653:SF0">
    <property type="entry name" value="NADH DEHYDROGENASE [UBIQUINONE] 1 ALPHA SUBCOMPLEX SUBUNIT 5"/>
    <property type="match status" value="1"/>
</dbReference>
<reference evidence="11" key="1">
    <citation type="journal article" date="2006" name="Proc. Natl. Acad. Sci. U.S.A.">
        <title>Genome analysis of the smallest free-living eukaryote Ostreococcus tauri unveils many unique features.</title>
        <authorList>
            <person name="Derelle E."/>
            <person name="Ferraz C."/>
            <person name="Rombauts S."/>
            <person name="Rouze P."/>
            <person name="Worden A.Z."/>
            <person name="Robbens S."/>
            <person name="Partensky F."/>
            <person name="Degroeve S."/>
            <person name="Echeynie S."/>
            <person name="Cooke R."/>
            <person name="Saeys Y."/>
            <person name="Wuyts J."/>
            <person name="Jabbari K."/>
            <person name="Bowler C."/>
            <person name="Panaud O."/>
            <person name="Piegu B."/>
            <person name="Ball S.G."/>
            <person name="Ral J.-P."/>
            <person name="Bouget F.-Y."/>
            <person name="Piganeau G."/>
            <person name="De Baets B."/>
            <person name="Picard A."/>
            <person name="Delseny M."/>
            <person name="Demaille J."/>
            <person name="Van de Peer Y."/>
            <person name="Moreau H."/>
        </authorList>
    </citation>
    <scope>NUCLEOTIDE SEQUENCE [LARGE SCALE GENOMIC DNA]</scope>
    <source>
        <strain evidence="11">OTTH 0595 / CCAP 157/2 / RCC745</strain>
    </source>
</reference>
<dbReference type="EMBL" id="CAID01000008">
    <property type="protein sequence ID" value="CEG01616.1"/>
    <property type="molecule type" value="Genomic_DNA"/>
</dbReference>
<evidence type="ECO:0000256" key="7">
    <source>
        <dbReference type="ARBA" id="ARBA00023128"/>
    </source>
</evidence>
<protein>
    <submittedName>
        <fullName evidence="10">ETC complex I subunit</fullName>
    </submittedName>
</protein>
<evidence type="ECO:0000256" key="3">
    <source>
        <dbReference type="ARBA" id="ARBA00022448"/>
    </source>
</evidence>
<dbReference type="OrthoDB" id="286811at2759"/>
<reference evidence="10 11" key="2">
    <citation type="journal article" date="2014" name="BMC Genomics">
        <title>An improved genome of the model marine alga Ostreococcus tauri unfolds by assessing Illumina de novo assemblies.</title>
        <authorList>
            <person name="Blanc-Mathieu R."/>
            <person name="Verhelst B."/>
            <person name="Derelle E."/>
            <person name="Rombauts S."/>
            <person name="Bouget F.Y."/>
            <person name="Carre I."/>
            <person name="Chateau A."/>
            <person name="Eyre-Walker A."/>
            <person name="Grimsley N."/>
            <person name="Moreau H."/>
            <person name="Piegu B."/>
            <person name="Rivals E."/>
            <person name="Schackwitz W."/>
            <person name="Van de Peer Y."/>
            <person name="Piganeau G."/>
        </authorList>
    </citation>
    <scope>NUCLEOTIDE SEQUENCE [LARGE SCALE GENOMIC DNA]</scope>
    <source>
        <strain evidence="11">OTTH 0595 / CCAP 157/2 / RCC745</strain>
    </source>
</reference>
<dbReference type="GeneID" id="9831535"/>
<dbReference type="GO" id="GO:0005743">
    <property type="term" value="C:mitochondrial inner membrane"/>
    <property type="evidence" value="ECO:0007669"/>
    <property type="project" value="UniProtKB-SubCell"/>
</dbReference>
<organism evidence="10 11">
    <name type="scientific">Ostreococcus tauri</name>
    <name type="common">Marine green alga</name>
    <dbReference type="NCBI Taxonomy" id="70448"/>
    <lineage>
        <taxon>Eukaryota</taxon>
        <taxon>Viridiplantae</taxon>
        <taxon>Chlorophyta</taxon>
        <taxon>Mamiellophyceae</taxon>
        <taxon>Mamiellales</taxon>
        <taxon>Bathycoccaceae</taxon>
        <taxon>Ostreococcus</taxon>
    </lineage>
</organism>
<dbReference type="InParanoid" id="A0A090N4Y5"/>
<dbReference type="KEGG" id="ota:OT_ostta08g03980"/>
<keyword evidence="4" id="KW-0679">Respiratory chain</keyword>
<comment type="similarity">
    <text evidence="2">Belongs to the complex I NDUFA5 subunit family.</text>
</comment>
<evidence type="ECO:0000256" key="8">
    <source>
        <dbReference type="ARBA" id="ARBA00023136"/>
    </source>
</evidence>
<proteinExistence type="inferred from homology"/>
<evidence type="ECO:0000256" key="2">
    <source>
        <dbReference type="ARBA" id="ARBA00010261"/>
    </source>
</evidence>
<evidence type="ECO:0000256" key="6">
    <source>
        <dbReference type="ARBA" id="ARBA00022982"/>
    </source>
</evidence>
<sequence length="173" mass="19440">MTQHTEDTLTPSTDRASPSGDGRHTSVMRARSLARALATRARAVSSSARDARKQTTGIVGLDVLDEGKAAYESICERVLKEVATGIPSDAGYRRVVEEMYTERLKRARGGASVEEVERAIGEGQIEELYEIAKDELALIPKMREWKPWEFEHEIEVIEHPKENPYKEELAKED</sequence>
<dbReference type="GO" id="GO:0022904">
    <property type="term" value="P:respiratory electron transport chain"/>
    <property type="evidence" value="ECO:0007669"/>
    <property type="project" value="InterPro"/>
</dbReference>
<dbReference type="RefSeq" id="XP_003080956.2">
    <property type="nucleotide sequence ID" value="XM_003080908.2"/>
</dbReference>
<comment type="caution">
    <text evidence="10">The sequence shown here is derived from an EMBL/GenBank/DDBJ whole genome shotgun (WGS) entry which is preliminary data.</text>
</comment>
<evidence type="ECO:0000256" key="1">
    <source>
        <dbReference type="ARBA" id="ARBA00004443"/>
    </source>
</evidence>
<dbReference type="STRING" id="70448.A0A090N4Y5"/>
<name>A0A090N4Y5_OSTTA</name>
<evidence type="ECO:0000256" key="9">
    <source>
        <dbReference type="SAM" id="MobiDB-lite"/>
    </source>
</evidence>
<dbReference type="InterPro" id="IPR006806">
    <property type="entry name" value="NDUFA5"/>
</dbReference>
<dbReference type="FunCoup" id="A0A090N4Y5">
    <property type="interactions" value="1145"/>
</dbReference>
<keyword evidence="3" id="KW-0813">Transport</keyword>
<keyword evidence="7" id="KW-0496">Mitochondrion</keyword>
<feature type="region of interest" description="Disordered" evidence="9">
    <location>
        <begin position="1"/>
        <end position="29"/>
    </location>
</feature>
<dbReference type="PANTHER" id="PTHR12653">
    <property type="entry name" value="NADH-UBIQUINONE OXIDOREDUCTASE 13 KD-B SUBUNIT"/>
    <property type="match status" value="1"/>
</dbReference>
<dbReference type="Proteomes" id="UP000009170">
    <property type="component" value="Unassembled WGS sequence"/>
</dbReference>